<proteinExistence type="inferred from homology"/>
<organism evidence="11 12">
    <name type="scientific">Ancylostoma ceylanicum</name>
    <dbReference type="NCBI Taxonomy" id="53326"/>
    <lineage>
        <taxon>Eukaryota</taxon>
        <taxon>Metazoa</taxon>
        <taxon>Ecdysozoa</taxon>
        <taxon>Nematoda</taxon>
        <taxon>Chromadorea</taxon>
        <taxon>Rhabditida</taxon>
        <taxon>Rhabditina</taxon>
        <taxon>Rhabditomorpha</taxon>
        <taxon>Strongyloidea</taxon>
        <taxon>Ancylostomatidae</taxon>
        <taxon>Ancylostomatinae</taxon>
        <taxon>Ancylostoma</taxon>
    </lineage>
</organism>
<evidence type="ECO:0000256" key="9">
    <source>
        <dbReference type="ARBA" id="ARBA00023136"/>
    </source>
</evidence>
<comment type="caution">
    <text evidence="11">The sequence shown here is derived from an EMBL/GenBank/DDBJ whole genome shotgun (WGS) entry which is preliminary data.</text>
</comment>
<keyword evidence="8 10" id="KW-0333">Golgi apparatus</keyword>
<evidence type="ECO:0000313" key="12">
    <source>
        <dbReference type="Proteomes" id="UP000024635"/>
    </source>
</evidence>
<keyword evidence="3 10" id="KW-0328">Glycosyltransferase</keyword>
<dbReference type="Pfam" id="PF01762">
    <property type="entry name" value="Galactosyl_T"/>
    <property type="match status" value="1"/>
</dbReference>
<keyword evidence="6" id="KW-0735">Signal-anchor</keyword>
<dbReference type="STRING" id="53326.A0A016S2S4"/>
<dbReference type="InterPro" id="IPR002659">
    <property type="entry name" value="Glyco_trans_31"/>
</dbReference>
<dbReference type="OrthoDB" id="6086505at2759"/>
<dbReference type="EMBL" id="JARK01001643">
    <property type="protein sequence ID" value="EYB84943.1"/>
    <property type="molecule type" value="Genomic_DNA"/>
</dbReference>
<comment type="subcellular location">
    <subcellularLocation>
        <location evidence="1 10">Golgi apparatus membrane</location>
        <topology evidence="1 10">Single-pass type II membrane protein</topology>
    </subcellularLocation>
</comment>
<accession>A0A016S2S4</accession>
<dbReference type="PANTHER" id="PTHR11214:SF314">
    <property type="entry name" value="HEXOSYLTRANSFERASE"/>
    <property type="match status" value="1"/>
</dbReference>
<comment type="similarity">
    <text evidence="2 10">Belongs to the glycosyltransferase 31 family.</text>
</comment>
<keyword evidence="7" id="KW-1133">Transmembrane helix</keyword>
<gene>
    <name evidence="11" type="primary">Acey_s0307.g2038</name>
    <name evidence="11" type="ORF">Y032_0307g2038</name>
</gene>
<evidence type="ECO:0000256" key="6">
    <source>
        <dbReference type="ARBA" id="ARBA00022968"/>
    </source>
</evidence>
<evidence type="ECO:0000256" key="2">
    <source>
        <dbReference type="ARBA" id="ARBA00008661"/>
    </source>
</evidence>
<dbReference type="PANTHER" id="PTHR11214">
    <property type="entry name" value="BETA-1,3-N-ACETYLGLUCOSAMINYLTRANSFERASE"/>
    <property type="match status" value="1"/>
</dbReference>
<dbReference type="Gene3D" id="3.90.550.50">
    <property type="match status" value="1"/>
</dbReference>
<evidence type="ECO:0000256" key="10">
    <source>
        <dbReference type="RuleBase" id="RU363063"/>
    </source>
</evidence>
<protein>
    <recommendedName>
        <fullName evidence="10">Hexosyltransferase</fullName>
        <ecNumber evidence="10">2.4.1.-</ecNumber>
    </recommendedName>
</protein>
<evidence type="ECO:0000256" key="4">
    <source>
        <dbReference type="ARBA" id="ARBA00022679"/>
    </source>
</evidence>
<dbReference type="AlphaFoldDB" id="A0A016S2S4"/>
<name>A0A016S2S4_9BILA</name>
<reference evidence="12" key="1">
    <citation type="journal article" date="2015" name="Nat. Genet.">
        <title>The genome and transcriptome of the zoonotic hookworm Ancylostoma ceylanicum identify infection-specific gene families.</title>
        <authorList>
            <person name="Schwarz E.M."/>
            <person name="Hu Y."/>
            <person name="Antoshechkin I."/>
            <person name="Miller M.M."/>
            <person name="Sternberg P.W."/>
            <person name="Aroian R.V."/>
        </authorList>
    </citation>
    <scope>NUCLEOTIDE SEQUENCE</scope>
    <source>
        <strain evidence="12">HY135</strain>
    </source>
</reference>
<dbReference type="GO" id="GO:0016758">
    <property type="term" value="F:hexosyltransferase activity"/>
    <property type="evidence" value="ECO:0007669"/>
    <property type="project" value="InterPro"/>
</dbReference>
<evidence type="ECO:0000313" key="11">
    <source>
        <dbReference type="EMBL" id="EYB84943.1"/>
    </source>
</evidence>
<keyword evidence="9" id="KW-0472">Membrane</keyword>
<keyword evidence="5" id="KW-0812">Transmembrane</keyword>
<dbReference type="EC" id="2.4.1.-" evidence="10"/>
<dbReference type="GO" id="GO:0006493">
    <property type="term" value="P:protein O-linked glycosylation"/>
    <property type="evidence" value="ECO:0007669"/>
    <property type="project" value="TreeGrafter"/>
</dbReference>
<keyword evidence="12" id="KW-1185">Reference proteome</keyword>
<evidence type="ECO:0000256" key="5">
    <source>
        <dbReference type="ARBA" id="ARBA00022692"/>
    </source>
</evidence>
<dbReference type="Proteomes" id="UP000024635">
    <property type="component" value="Unassembled WGS sequence"/>
</dbReference>
<dbReference type="GO" id="GO:0000139">
    <property type="term" value="C:Golgi membrane"/>
    <property type="evidence" value="ECO:0007669"/>
    <property type="project" value="UniProtKB-SubCell"/>
</dbReference>
<evidence type="ECO:0000256" key="1">
    <source>
        <dbReference type="ARBA" id="ARBA00004323"/>
    </source>
</evidence>
<evidence type="ECO:0000256" key="3">
    <source>
        <dbReference type="ARBA" id="ARBA00022676"/>
    </source>
</evidence>
<sequence>MIKIATRSRVYKMHPILEVGKKHVIIYGYADILNYGKVMASAKLALLKDSCFGKLFRNLVMYHRHSGIHPLFILYAASAFEIVKLLSLMEYCDSNTRKMCHFQEKASRTIMPYNFTMLPNLERCRGSGKKLPVIVTTVLSVAKEYGTRQSIRRSWASRRHSRSIKNGLVVVFFILSATNSDNELLAVQREQKLYGDIIMSDLVESYDNLVHKVHACMSFFTNYCREASFLMKADDDVAIHFDRLLDSFQVNSDSEEKLFCSILNNTEPIRVLNDKWYVSESRWPLKFYPNYCNGPFYIIGREAVKRISKQSLRFPVFTMEDIFYTGILAGSLEIGLVNWKARVLNHLEYPTIEVPLCDRYSSPQTIVYYPLSSPREMEEGFLKLKSDKCH</sequence>
<keyword evidence="4" id="KW-0808">Transferase</keyword>
<evidence type="ECO:0000256" key="7">
    <source>
        <dbReference type="ARBA" id="ARBA00022989"/>
    </source>
</evidence>
<evidence type="ECO:0000256" key="8">
    <source>
        <dbReference type="ARBA" id="ARBA00023034"/>
    </source>
</evidence>